<keyword evidence="3" id="KW-1185">Reference proteome</keyword>
<protein>
    <submittedName>
        <fullName evidence="2">Uncharacterized protein</fullName>
    </submittedName>
</protein>
<name>A0ABT3XSE3_9FLAO</name>
<dbReference type="EMBL" id="JAOVZW010000011">
    <property type="protein sequence ID" value="MCX8524248.1"/>
    <property type="molecule type" value="Genomic_DNA"/>
</dbReference>
<dbReference type="Proteomes" id="UP001073122">
    <property type="component" value="Unassembled WGS sequence"/>
</dbReference>
<organism evidence="2 3">
    <name type="scientific">Chryseobacterium formosus</name>
    <dbReference type="NCBI Taxonomy" id="1537363"/>
    <lineage>
        <taxon>Bacteria</taxon>
        <taxon>Pseudomonadati</taxon>
        <taxon>Bacteroidota</taxon>
        <taxon>Flavobacteriia</taxon>
        <taxon>Flavobacteriales</taxon>
        <taxon>Weeksellaceae</taxon>
        <taxon>Chryseobacterium group</taxon>
        <taxon>Chryseobacterium</taxon>
    </lineage>
</organism>
<evidence type="ECO:0000313" key="2">
    <source>
        <dbReference type="EMBL" id="MCX8524248.1"/>
    </source>
</evidence>
<feature type="transmembrane region" description="Helical" evidence="1">
    <location>
        <begin position="20"/>
        <end position="38"/>
    </location>
</feature>
<keyword evidence="1" id="KW-0812">Transmembrane</keyword>
<dbReference type="RefSeq" id="WP_267265551.1">
    <property type="nucleotide sequence ID" value="NZ_JAOVZW010000011.1"/>
</dbReference>
<comment type="caution">
    <text evidence="2">The sequence shown here is derived from an EMBL/GenBank/DDBJ whole genome shotgun (WGS) entry which is preliminary data.</text>
</comment>
<feature type="transmembrane region" description="Helical" evidence="1">
    <location>
        <begin position="44"/>
        <end position="63"/>
    </location>
</feature>
<feature type="transmembrane region" description="Helical" evidence="1">
    <location>
        <begin position="148"/>
        <end position="166"/>
    </location>
</feature>
<reference evidence="2" key="1">
    <citation type="submission" date="2022-10" db="EMBL/GenBank/DDBJ databases">
        <title>Chryseobacterium sp. nov., a novel bacterial species.</title>
        <authorList>
            <person name="Cao Y."/>
        </authorList>
    </citation>
    <scope>NUCLEOTIDE SEQUENCE</scope>
    <source>
        <strain evidence="2">CCTCC AB2015118</strain>
    </source>
</reference>
<gene>
    <name evidence="2" type="ORF">OF897_10035</name>
</gene>
<keyword evidence="1" id="KW-1133">Transmembrane helix</keyword>
<accession>A0ABT3XSE3</accession>
<sequence length="189" mass="22423">MNETVTVDEAISKGHRMMSYPALAIALGTFGLTTYFVIQKIIPSWSILPVGFVFTFLFVWLWCSYMITRWKLWTYENVRNVHELKKRALQEKVIWPDSSFLAETEFRTKKDKEKLNFLENKFKKDDAFQNDLMVPFETIIYYSKGKSFLQMFIMLCVLGIGINFVFNMDDYFFSYSGCHSFNYRSLFLL</sequence>
<proteinExistence type="predicted"/>
<evidence type="ECO:0000256" key="1">
    <source>
        <dbReference type="SAM" id="Phobius"/>
    </source>
</evidence>
<evidence type="ECO:0000313" key="3">
    <source>
        <dbReference type="Proteomes" id="UP001073122"/>
    </source>
</evidence>
<keyword evidence="1" id="KW-0472">Membrane</keyword>